<dbReference type="CDD" id="cd07012">
    <property type="entry name" value="PBP2_Bug_TTT"/>
    <property type="match status" value="1"/>
</dbReference>
<evidence type="ECO:0000256" key="1">
    <source>
        <dbReference type="ARBA" id="ARBA00006987"/>
    </source>
</evidence>
<dbReference type="Pfam" id="PF03401">
    <property type="entry name" value="TctC"/>
    <property type="match status" value="1"/>
</dbReference>
<dbReference type="PANTHER" id="PTHR42928">
    <property type="entry name" value="TRICARBOXYLATE-BINDING PROTEIN"/>
    <property type="match status" value="1"/>
</dbReference>
<protein>
    <submittedName>
        <fullName evidence="3">Tripartite tricarboxylate transporter substrate binding protein</fullName>
    </submittedName>
</protein>
<evidence type="ECO:0000313" key="4">
    <source>
        <dbReference type="Proteomes" id="UP000053748"/>
    </source>
</evidence>
<comment type="caution">
    <text evidence="3">The sequence shown here is derived from an EMBL/GenBank/DDBJ whole genome shotgun (WGS) entry which is preliminary data.</text>
</comment>
<dbReference type="STRING" id="674.VM_06085"/>
<reference evidence="3" key="1">
    <citation type="submission" date="2017-12" db="EMBL/GenBank/DDBJ databases">
        <title>FDA dAtabase for Regulatory Grade micrObial Sequences (FDA-ARGOS): Supporting development and validation of Infectious Disease Dx tests.</title>
        <authorList>
            <person name="Hoffmann M."/>
            <person name="Allard M."/>
            <person name="Evans P."/>
            <person name="Brown E."/>
            <person name="Tallon L.J."/>
            <person name="Sadzewicz L."/>
            <person name="Sengamalay N."/>
            <person name="Ott S."/>
            <person name="Godinez A."/>
            <person name="Nagaraj S."/>
            <person name="Vavikolanu K."/>
            <person name="Aluvathingal J."/>
            <person name="Nadendla S."/>
            <person name="Hobson J."/>
            <person name="Sichtig H."/>
        </authorList>
    </citation>
    <scope>NUCLEOTIDE SEQUENCE [LARGE SCALE GENOMIC DNA]</scope>
    <source>
        <strain evidence="3">FDAARGOS_113</strain>
    </source>
</reference>
<evidence type="ECO:0000313" key="3">
    <source>
        <dbReference type="EMBL" id="PNM56016.1"/>
    </source>
</evidence>
<comment type="similarity">
    <text evidence="1">Belongs to the UPF0065 (bug) family.</text>
</comment>
<gene>
    <name evidence="3" type="ORF">AL544_007985</name>
</gene>
<dbReference type="SUPFAM" id="SSF53850">
    <property type="entry name" value="Periplasmic binding protein-like II"/>
    <property type="match status" value="1"/>
</dbReference>
<dbReference type="EMBL" id="LOSJ02000002">
    <property type="protein sequence ID" value="PNM56016.1"/>
    <property type="molecule type" value="Genomic_DNA"/>
</dbReference>
<dbReference type="Gene3D" id="3.40.190.150">
    <property type="entry name" value="Bordetella uptake gene, domain 1"/>
    <property type="match status" value="1"/>
</dbReference>
<name>A0A2J9UWW6_VIBMI</name>
<feature type="chain" id="PRO_5014395628" evidence="2">
    <location>
        <begin position="22"/>
        <end position="330"/>
    </location>
</feature>
<accession>A0A2J9UWW6</accession>
<dbReference type="InterPro" id="IPR042100">
    <property type="entry name" value="Bug_dom1"/>
</dbReference>
<proteinExistence type="inferred from homology"/>
<feature type="signal peptide" evidence="2">
    <location>
        <begin position="1"/>
        <end position="21"/>
    </location>
</feature>
<dbReference type="PANTHER" id="PTHR42928:SF5">
    <property type="entry name" value="BLR1237 PROTEIN"/>
    <property type="match status" value="1"/>
</dbReference>
<keyword evidence="2" id="KW-0732">Signal</keyword>
<evidence type="ECO:0000256" key="2">
    <source>
        <dbReference type="SAM" id="SignalP"/>
    </source>
</evidence>
<dbReference type="InterPro" id="IPR005064">
    <property type="entry name" value="BUG"/>
</dbReference>
<sequence>MMINRFILTILAVCFSFGVTAGTFPERNIENIFPWGPGTSYAVTQLISDSMAEELGVNINVISTPGGAGVKAIETALKKPADGYTIIDAWVANLVLQPNLGNGDYTYKDFKPLWSATQVPFSISVRRNETRWHDLPSFVEYAKKHPGEIRYSSGSYNNLPHMIMAQLLRSQGIYARNIPYSQDGDAHKDVRSGLLDFTFTDPTTYRSNADAFKPLVVLHNDKKIAAMFDNGPTLDDYGIDLGLSGLSAVGWNWFVVHKDTPDEVVEILRAAMKKAIEKPELQQQLAKLGFLPLMLPPDKYEESVLMVSEQLKNAQTAIIWEQEQLEKAGE</sequence>
<dbReference type="AlphaFoldDB" id="A0A2J9UWW6"/>
<dbReference type="Proteomes" id="UP000053748">
    <property type="component" value="Unassembled WGS sequence"/>
</dbReference>
<dbReference type="Gene3D" id="3.40.190.10">
    <property type="entry name" value="Periplasmic binding protein-like II"/>
    <property type="match status" value="1"/>
</dbReference>
<organism evidence="3 4">
    <name type="scientific">Vibrio mimicus</name>
    <dbReference type="NCBI Taxonomy" id="674"/>
    <lineage>
        <taxon>Bacteria</taxon>
        <taxon>Pseudomonadati</taxon>
        <taxon>Pseudomonadota</taxon>
        <taxon>Gammaproteobacteria</taxon>
        <taxon>Vibrionales</taxon>
        <taxon>Vibrionaceae</taxon>
        <taxon>Vibrio</taxon>
    </lineage>
</organism>
<keyword evidence="4" id="KW-1185">Reference proteome</keyword>
<dbReference type="RefSeq" id="WP_000973340.1">
    <property type="nucleotide sequence ID" value="NZ_CAWMSS010000001.1"/>
</dbReference>
<dbReference type="OrthoDB" id="5171643at2"/>